<comment type="caution">
    <text evidence="1">The sequence shown here is derived from an EMBL/GenBank/DDBJ whole genome shotgun (WGS) entry which is preliminary data.</text>
</comment>
<organism evidence="1 2">
    <name type="scientific">Aureimonas altamirensis</name>
    <dbReference type="NCBI Taxonomy" id="370622"/>
    <lineage>
        <taxon>Bacteria</taxon>
        <taxon>Pseudomonadati</taxon>
        <taxon>Pseudomonadota</taxon>
        <taxon>Alphaproteobacteria</taxon>
        <taxon>Hyphomicrobiales</taxon>
        <taxon>Aurantimonadaceae</taxon>
        <taxon>Aureimonas</taxon>
    </lineage>
</organism>
<sequence length="147" mass="15356">MNYAVMVLSIGLAGVIAVSNMQGATVAAHESLLSSLSPSPEITNSVHRVDGAERKALRFIDLRDGASCKVPEPTGVDGSWQRIAMGPECASSSDLSKAAYWRVGADGTLLMADDTGRTVLEFSPGDGVLYESVYPDTALITVVPAKG</sequence>
<dbReference type="EMBL" id="JRFJ01000005">
    <property type="protein sequence ID" value="KHJ53698.1"/>
    <property type="molecule type" value="Genomic_DNA"/>
</dbReference>
<gene>
    <name evidence="1" type="ORF">LA66_17410</name>
</gene>
<reference evidence="1 2" key="1">
    <citation type="submission" date="2014-09" db="EMBL/GenBank/DDBJ databases">
        <title>Isolation and characterization of Aurantimonas altamirensis ON-56566 from clinical sample following a dog bite.</title>
        <authorList>
            <person name="Eshaghi A."/>
            <person name="Li A."/>
            <person name="Shahinas D."/>
            <person name="Bahn P."/>
            <person name="Kus J.V."/>
            <person name="Patel S.N."/>
        </authorList>
    </citation>
    <scope>NUCLEOTIDE SEQUENCE [LARGE SCALE GENOMIC DNA]</scope>
    <source>
        <strain evidence="1 2">ON-56566</strain>
    </source>
</reference>
<dbReference type="InterPro" id="IPR016085">
    <property type="entry name" value="Protease_inh_B-barrel_dom"/>
</dbReference>
<dbReference type="RefSeq" id="WP_039195217.1">
    <property type="nucleotide sequence ID" value="NZ_JRFJ01000005.1"/>
</dbReference>
<evidence type="ECO:0000313" key="2">
    <source>
        <dbReference type="Proteomes" id="UP000030826"/>
    </source>
</evidence>
<proteinExistence type="predicted"/>
<evidence type="ECO:0000313" key="1">
    <source>
        <dbReference type="EMBL" id="KHJ53698.1"/>
    </source>
</evidence>
<dbReference type="AlphaFoldDB" id="A0A0B1PYV7"/>
<dbReference type="Proteomes" id="UP000030826">
    <property type="component" value="Unassembled WGS sequence"/>
</dbReference>
<dbReference type="OrthoDB" id="8116606at2"/>
<evidence type="ECO:0008006" key="3">
    <source>
        <dbReference type="Google" id="ProtNLM"/>
    </source>
</evidence>
<accession>A0A0B1PYV7</accession>
<dbReference type="SUPFAM" id="SSF50882">
    <property type="entry name" value="beta-Barrel protease inhibitors"/>
    <property type="match status" value="1"/>
</dbReference>
<dbReference type="STRING" id="370622.LA66_17410"/>
<name>A0A0B1PYV7_9HYPH</name>
<protein>
    <recommendedName>
        <fullName evidence="3">Alkaline proteinase inhibitor/ Outer membrane lipoprotein Omp19 domain-containing protein</fullName>
    </recommendedName>
</protein>
<dbReference type="GO" id="GO:0004866">
    <property type="term" value="F:endopeptidase inhibitor activity"/>
    <property type="evidence" value="ECO:0007669"/>
    <property type="project" value="InterPro"/>
</dbReference>